<organism evidence="3 4">
    <name type="scientific">Camelina sativa</name>
    <name type="common">False flax</name>
    <name type="synonym">Myagrum sativum</name>
    <dbReference type="NCBI Taxonomy" id="90675"/>
    <lineage>
        <taxon>Eukaryota</taxon>
        <taxon>Viridiplantae</taxon>
        <taxon>Streptophyta</taxon>
        <taxon>Embryophyta</taxon>
        <taxon>Tracheophyta</taxon>
        <taxon>Spermatophyta</taxon>
        <taxon>Magnoliopsida</taxon>
        <taxon>eudicotyledons</taxon>
        <taxon>Gunneridae</taxon>
        <taxon>Pentapetalae</taxon>
        <taxon>rosids</taxon>
        <taxon>malvids</taxon>
        <taxon>Brassicales</taxon>
        <taxon>Brassicaceae</taxon>
        <taxon>Camelineae</taxon>
        <taxon>Camelina</taxon>
    </lineage>
</organism>
<dbReference type="SMART" id="SM00612">
    <property type="entry name" value="Kelch"/>
    <property type="match status" value="2"/>
</dbReference>
<reference evidence="4" key="2">
    <citation type="submission" date="2025-08" db="UniProtKB">
        <authorList>
            <consortium name="RefSeq"/>
        </authorList>
    </citation>
    <scope>IDENTIFICATION</scope>
    <source>
        <tissue evidence="4">Leaf</tissue>
    </source>
</reference>
<dbReference type="InterPro" id="IPR015915">
    <property type="entry name" value="Kelch-typ_b-propeller"/>
</dbReference>
<dbReference type="RefSeq" id="XP_010418787.1">
    <property type="nucleotide sequence ID" value="XM_010420485.1"/>
</dbReference>
<proteinExistence type="predicted"/>
<dbReference type="SUPFAM" id="SSF117281">
    <property type="entry name" value="Kelch motif"/>
    <property type="match status" value="1"/>
</dbReference>
<dbReference type="PANTHER" id="PTHR24414:SF65">
    <property type="entry name" value="F-BOX DOMAIN-CONTAINING PROTEIN"/>
    <property type="match status" value="1"/>
</dbReference>
<feature type="domain" description="FKB95-like N-terminal Kelch" evidence="2">
    <location>
        <begin position="124"/>
        <end position="389"/>
    </location>
</feature>
<evidence type="ECO:0000313" key="4">
    <source>
        <dbReference type="RefSeq" id="XP_010418787.1"/>
    </source>
</evidence>
<feature type="region of interest" description="Disordered" evidence="1">
    <location>
        <begin position="1"/>
        <end position="52"/>
    </location>
</feature>
<dbReference type="InterPro" id="IPR006652">
    <property type="entry name" value="Kelch_1"/>
</dbReference>
<evidence type="ECO:0000259" key="2">
    <source>
        <dbReference type="Pfam" id="PF25210"/>
    </source>
</evidence>
<evidence type="ECO:0000313" key="3">
    <source>
        <dbReference type="Proteomes" id="UP000694864"/>
    </source>
</evidence>
<dbReference type="GeneID" id="104704384"/>
<dbReference type="PANTHER" id="PTHR24414">
    <property type="entry name" value="F-BOX/KELCH-REPEAT PROTEIN SKIP4"/>
    <property type="match status" value="1"/>
</dbReference>
<name>A0ABM0T0A6_CAMSA</name>
<evidence type="ECO:0000256" key="1">
    <source>
        <dbReference type="SAM" id="MobiDB-lite"/>
    </source>
</evidence>
<accession>A0ABM0T0A6</accession>
<sequence>MALISETSDDGSNGGDPSKNPQEPTKNPQEEEEEANQDKEPKEEDDQEVDQNLAPLRRHIPVILIESTVALVRRCHYPRLSLLSRAFRDVISSDQLLVTRSLLGLTEPVLYTLISLPSFAPPSWYVLHRSNMSLRLSRISSLPPMFLGCTAVTIGHKIYVMGGRNGLNQRVKAVIVIDCRFHTCKRIQNMKRDRCYAASGVIDGKIYVVGGRKRRYNDWVEVFDVEKGIWKTVPGSFSSVASSSGVFPIHVVLDNKIYILDHHYCLAYDPRLRRLSSWAIGSPQRHFWHASSCVVDDLLYAIINIPDVAAVGSSIFVYDPKDMVWRPVKGLDDLPSLGYLESRMASFGGKLVILGWCDHDSEKNVLCVEVALEKRQDGAIWGKVESTSPVESLISPVHSSVETPFFVISRTVTF</sequence>
<dbReference type="Gene3D" id="2.120.10.80">
    <property type="entry name" value="Kelch-type beta propeller"/>
    <property type="match status" value="2"/>
</dbReference>
<dbReference type="InterPro" id="IPR057499">
    <property type="entry name" value="Kelch_FKB95"/>
</dbReference>
<dbReference type="Proteomes" id="UP000694864">
    <property type="component" value="Chromosome 7"/>
</dbReference>
<dbReference type="Pfam" id="PF25210">
    <property type="entry name" value="Kelch_FKB95"/>
    <property type="match status" value="1"/>
</dbReference>
<keyword evidence="3" id="KW-1185">Reference proteome</keyword>
<protein>
    <submittedName>
        <fullName evidence="4">F-box/kelch-repeat protein At2g29800</fullName>
    </submittedName>
</protein>
<dbReference type="InterPro" id="IPR050354">
    <property type="entry name" value="F-box/kelch-repeat_ARATH"/>
</dbReference>
<gene>
    <name evidence="4" type="primary">LOC104704384</name>
</gene>
<reference evidence="3" key="1">
    <citation type="journal article" date="2014" name="Nat. Commun.">
        <title>The emerging biofuel crop Camelina sativa retains a highly undifferentiated hexaploid genome structure.</title>
        <authorList>
            <person name="Kagale S."/>
            <person name="Koh C."/>
            <person name="Nixon J."/>
            <person name="Bollina V."/>
            <person name="Clarke W.E."/>
            <person name="Tuteja R."/>
            <person name="Spillane C."/>
            <person name="Robinson S.J."/>
            <person name="Links M.G."/>
            <person name="Clarke C."/>
            <person name="Higgins E.E."/>
            <person name="Huebert T."/>
            <person name="Sharpe A.G."/>
            <person name="Parkin I.A."/>
        </authorList>
    </citation>
    <scope>NUCLEOTIDE SEQUENCE [LARGE SCALE GENOMIC DNA]</scope>
    <source>
        <strain evidence="3">cv. DH55</strain>
    </source>
</reference>